<evidence type="ECO:0000256" key="3">
    <source>
        <dbReference type="PROSITE-ProRule" id="PRU00023"/>
    </source>
</evidence>
<dbReference type="SMART" id="SM00248">
    <property type="entry name" value="ANK"/>
    <property type="match status" value="20"/>
</dbReference>
<dbReference type="PANTHER" id="PTHR24198:SF165">
    <property type="entry name" value="ANKYRIN REPEAT-CONTAINING PROTEIN-RELATED"/>
    <property type="match status" value="1"/>
</dbReference>
<keyword evidence="2 3" id="KW-0040">ANK repeat</keyword>
<dbReference type="EMBL" id="JARBDR010000813">
    <property type="protein sequence ID" value="KAJ8306251.1"/>
    <property type="molecule type" value="Genomic_DNA"/>
</dbReference>
<feature type="repeat" description="ANK" evidence="3">
    <location>
        <begin position="1308"/>
        <end position="1340"/>
    </location>
</feature>
<accession>A0ABQ9EQU2</accession>
<dbReference type="PANTHER" id="PTHR24198">
    <property type="entry name" value="ANKYRIN REPEAT AND PROTEIN KINASE DOMAIN-CONTAINING PROTEIN"/>
    <property type="match status" value="1"/>
</dbReference>
<comment type="caution">
    <text evidence="5">The sequence shown here is derived from an EMBL/GenBank/DDBJ whole genome shotgun (WGS) entry which is preliminary data.</text>
</comment>
<feature type="repeat" description="ANK" evidence="3">
    <location>
        <begin position="554"/>
        <end position="587"/>
    </location>
</feature>
<name>A0ABQ9EQU2_TEGGR</name>
<dbReference type="Proteomes" id="UP001217089">
    <property type="component" value="Unassembled WGS sequence"/>
</dbReference>
<dbReference type="SUPFAM" id="SSF48403">
    <property type="entry name" value="Ankyrin repeat"/>
    <property type="match status" value="5"/>
</dbReference>
<keyword evidence="1" id="KW-0677">Repeat</keyword>
<organism evidence="5 6">
    <name type="scientific">Tegillarca granosa</name>
    <name type="common">Malaysian cockle</name>
    <name type="synonym">Anadara granosa</name>
    <dbReference type="NCBI Taxonomy" id="220873"/>
    <lineage>
        <taxon>Eukaryota</taxon>
        <taxon>Metazoa</taxon>
        <taxon>Spiralia</taxon>
        <taxon>Lophotrochozoa</taxon>
        <taxon>Mollusca</taxon>
        <taxon>Bivalvia</taxon>
        <taxon>Autobranchia</taxon>
        <taxon>Pteriomorphia</taxon>
        <taxon>Arcoida</taxon>
        <taxon>Arcoidea</taxon>
        <taxon>Arcidae</taxon>
        <taxon>Tegillarca</taxon>
    </lineage>
</organism>
<evidence type="ECO:0000313" key="5">
    <source>
        <dbReference type="EMBL" id="KAJ8306251.1"/>
    </source>
</evidence>
<proteinExistence type="predicted"/>
<sequence length="3969" mass="456218">MGIYTKSGDEKIYTFSSKPRIPGHGTPDVLVKFQIVSRTQPCSSHHYFKLNSHTKLSKVRTHIYPLFKNFFNDGFIFLSKTKEILRTAENSLTVFDILPKLPAAGAATPFLFPDVQYKEISHDVDGVRHLVTCACVVFVYEASKVSQWDAERLRDDLSASTIEGFSFIPTDIMSWRQAMVECRASTLHQQAAIGAKDDVKTSLQHLPYDFRINSLKDQRGANPLHYAAENGHLEVCEILITGIGRELVNQRDFNLRTPLHCALYRKNVSTITYLLQLSSNFTSKDIHGNSCLELLERQKSEHLKLILTELQFECTEPILQYSLAQLHLQKKHSKLIYQISQQLRSALDDPETWRYLLYYAAEIGNKEIAENLIERGCDIRTVDVQGLLPFHHACMTGNKYIDIFFYKEMTDDDFYLGLMIAVKKKHYSLCQKIRQLKPEVKLDENTMCTIIEILDAELEKVRYSKQLLKSWEEIAKCLLPVVAEDKGVLNTFVFDCAYYGSVDILSLLQSLGASFTEQDHMGRTPLHESCQRNHIQTVEILLDAGANPNATDWRGSTSLHYACAKGNDKIVCRLLKEDSVSADIQDNSGRTPLLIAAYNNRHDTMFTLLKSYINRINIHATDVLGHSILHYAVHMKAKCLDLLFEQLQKSDKSTTHYSNFANAHKDWTDEIKYDYWYRKLWMSDFSSNDDWKLMKEQSKSMSSRDQWNELMRQKQIKLFGNKRERAPWARPDVSPKEPRMLEKAALRKNQHNLLKKIDRLDPELKNLRDCQNRSPLWFAVDIGNKSGIKTSYELNSRNLETGLVYHVILQMIQDSKLKYPKRKEILDFLLSIGGSADDTIGIGESVFEMQGGIVKDFLAIEFCVFIGDTNLFELLLDKSAKCNENYCIGLALSKGNLGIIDLLVKRREKLGKPMLSRHEIGPILDVACGSKFLSMKMVDCLLRICPDAVYNNINADDNVRLVGCNIAWSIVSAGSTFGSLLSKISRRDGKISKSEIEKIGKFLINHGINLDNCDSDLDMDVERHFCCEAYYSAVKNEYYNTASLILETAGHAVWNCAFLGKKCHYFQNQNKTEVSTDGHTLNQESQEEALKKHIRIGSQRHVPEIFLKNLLISGKEFMPRMSKATNEEKLYEDDISLETSDEDENETESLGLDSDKEEKLDRKSEKKEKETGSLEEYKRSPKTGKKNKTIKKLENKSGEATIVKKLSFLLSAIDGHEVDISRLLRFVPELFMCDSFFKNMHFQEPGIRSKNNFILLAMAKNKFYRQMNRKHKCTSLTLLHYISYTDNVHLIKDLQMAAFPIDVNAKAGGSRPIDLAATAGSYNAYKTLIENGATVTGKTFVACFERGYIPDFMKYLLIRLRGNECNDEGTRLKIIKDIFNRKDSNALIKKHLIYALNGLLTSEFWQILQFFVENHTKETFDCLKRNKHIGEKLFQKKIPDNLLQIMIEACIAKIDLVNEVVFAQMLLCTSRKTNENMLLSMINKIGDRYTKEEWKYILREYDRNGFSTLHNVVRNGFIGAAIALLSRVGSYRSFSCEDSKPRHRTEQPIWYSLAYQQWDMAKVLLYFNCESRFTNVVSHLYMKGRFMQKVVEEENPLIDVPHCYWQYRKPFPHLTNTSHSVASAIAPNIPCFGVRENNVLCLKQKEKRLVQRVRQRIDLEDKEKRFEAKQLLLSSKIARKYGCSLIHVLCATGNIKAVKELQSYIPSEWNIKDENGLHPIIYAVAGGKIDVINAVNCDLDTTNALEMVWVCLWKIMTLGQDQSNRIKVMKKDRFDIAIDNLQPLVPNNDEKEGTESIEKERILSLITAVKNAKYKVCQEGFIPKSTWFMTSGLENINGGDNLEAKVKSLLKKGMRNLDIGRLQPVLWISVLASQPWVLQTLIDIWLDDNIFVSKITGKFFGMFSLIDMIIICAEPANQEDLDPDLRPYGNITSKLLSKSNIPIKDEIILLAAKKNLWDILEEIVRKTVHSFSDVTNLWHKVLIQSIKNPNGMSFLRTFVESINLYKLEDEVKKVFHAYECLASLYKRDDVIRYLFKCHIPICRFTRDMNVLRLCKSHFPDEWNILHYTLRGESVSTLDVILRFLRYDVGFLKSSNLTGLVSMSFTQRNSDIQERLIAFLQKYLHDEVLAIDWNVVFLNVAKHGNQISALQLMDEKRIDFAYCDKEKRNVLHYAAILGLSKLVDRLMKTNTSRDLHTLDQHDKYPIDYAILFGHADVIQNIFAISQEISSTIDRFFYGCLRGILETNYKDKKDSDHILQNEIESTKLQFKLLENESFQLLEDFVKSSNDRSACFLVEKYPHVTKEIEFRIFHLAVRYKCSNTIEALLKLTDKELIERALIAEFQSLTPLAWAIQGHYIKGVQLLTEADKEKVSLEWRASKTGETILHLAVKTADREIVKIINDWSEKSLQQNADNSGLTPSALAVALGGHHILPCLTSDVIYCQNHASHDDENTDFTCLECLLDLCVGWNKMHHFFKSGNLESTLGQNTRSIPETYYSERGFAPVRRLQFKRIGYFVGNDEYHYNRSSHTPPFSEEYFMWPGSKRKKIKITMKTHSLQSMMEWTNWDSNHPFVLSMIKSMGYEENSISVKNFFLALDRQNTKTCPEQKMLRSILYATSDNKFSISDPKLSYQLYETAASTGLKHIFEHNADHFSRTLQNINTGQVINSHGFTLSEIAFGFGHCELGLYLETFLIQEGKVDIYTNLRNMVPALPTTIGWLICKDDSTVMKWDIEKEFDEDNRLKTPEMILVSPWSGNVIDRITKSIDIKGVIPSTCRGKKFQPDIESFKKQQCFNTKSDLWFHCLMGSSLIYGRAFSLLHNRDPKIFAASSVQIRCLPEESSEHPKFSLETNGVITETVGITKTVKSFSFEYDKLPNQRSTDAEFKQAILSEVIPDIESKLLDVFGHNISIKVDWRSIESQRRTSGSINIFNLLRNGNRLAGLEDVIDHCRWLKDELTGVFCEKTVDYALAPMSTVHEITVKYVDTLPSADSSPSPKYSSMIPNCVWNFTINRSTLIFDRTTFPLWNHLHLYNGICHSLLYATKMIHFKQVSTLLEKSTVEKPPFIELEIDIKSFGAYSIPSLHTLIARKIEYEMSHIGHLLHTMLRLSLSAKHVVIQNASSSKYTGLSLKGDKMIISIYAHQHKSNEWTVSSENAYSTLLDLEDRHLSAGITTTLLEGMCNTVKRTQEQVFDQVGLQLKISLDEKKLLSTVFQRYRRDMEHPYELIEKSMKTIQDYIPPLYDEAISRLLYSPSSLFCRLACNRTKDMTDQHQSVYTWKRCSTDSEISTNQNILSLIKTTYLYPVYFNRISFKLLDSSEVPSYPKETKRYYRYDCYKGRKEDIICQWKVCDSQFSLASVRRPSCEFLSHANSNYQILDNLAIYNALKSINCQFVIHDLVVDALENGFQSTFKDKLLPNFNASVSNIRLPKNLTTQYWSIYESSLESHGFKDVHPLFLSVEWRSFCLDTEEMIQSEHFLKNAIDVIINVFFYLCKKFGFTMNEYLMCLLQEEQHNALKTVMSSFQIYLRRIKTDDDKNKQKANIENLQKPKAENVELLWVPGNKVEIGIHEELDYTSCTIYIQSAIIRGLELEILNLLYSKVMNNDDSNDDKILKLNDKDSQTIDQRKGKMNLELILQVHFNLKEALTTFTEMPLKSLVSNLNDVHYVKSKVTSMNFLNGCLKILVSPSDVSKSTLLKGLKLALIQEVETMDLLDTISFQQTGPEMYFSSAAENIIRLTVSDSNGNKLSDAQKDLVSSKDSYLVRILECGNEIEDEIFKTALKVDSVDLSDDELTMRWKYGEVKYKGIAKIQVTIYGRCLDLPSATLIFGNSNEFSQGISLTKRKRIHLEKGGFFVVMLEHDTGRYVTADDSLKSVHSCIPSKKDMTFKNWNYTNERFEVFTRVKKFYSNTKSAIIIRSYQMNGNWRGIYTVSCTNPQIDTRIRAVCCLCGRYLRMITPHRVYEPAEEILIN</sequence>
<keyword evidence="6" id="KW-1185">Reference proteome</keyword>
<dbReference type="PRINTS" id="PR01415">
    <property type="entry name" value="ANKYRIN"/>
</dbReference>
<dbReference type="InterPro" id="IPR002110">
    <property type="entry name" value="Ankyrin_rpt"/>
</dbReference>
<dbReference type="Gene3D" id="1.25.40.20">
    <property type="entry name" value="Ankyrin repeat-containing domain"/>
    <property type="match status" value="8"/>
</dbReference>
<evidence type="ECO:0000256" key="1">
    <source>
        <dbReference type="ARBA" id="ARBA00022737"/>
    </source>
</evidence>
<feature type="repeat" description="ANK" evidence="3">
    <location>
        <begin position="254"/>
        <end position="286"/>
    </location>
</feature>
<reference evidence="5 6" key="1">
    <citation type="submission" date="2022-12" db="EMBL/GenBank/DDBJ databases">
        <title>Chromosome-level genome of Tegillarca granosa.</title>
        <authorList>
            <person name="Kim J."/>
        </authorList>
    </citation>
    <scope>NUCLEOTIDE SEQUENCE [LARGE SCALE GENOMIC DNA]</scope>
    <source>
        <strain evidence="5">Teg-2019</strain>
        <tissue evidence="5">Adductor muscle</tissue>
    </source>
</reference>
<feature type="repeat" description="ANK" evidence="3">
    <location>
        <begin position="352"/>
        <end position="384"/>
    </location>
</feature>
<evidence type="ECO:0000256" key="2">
    <source>
        <dbReference type="ARBA" id="ARBA00023043"/>
    </source>
</evidence>
<evidence type="ECO:0000256" key="4">
    <source>
        <dbReference type="SAM" id="MobiDB-lite"/>
    </source>
</evidence>
<feature type="compositionally biased region" description="Acidic residues" evidence="4">
    <location>
        <begin position="1130"/>
        <end position="1147"/>
    </location>
</feature>
<protein>
    <submittedName>
        <fullName evidence="5">Uncharacterized protein</fullName>
    </submittedName>
</protein>
<evidence type="ECO:0000313" key="6">
    <source>
        <dbReference type="Proteomes" id="UP001217089"/>
    </source>
</evidence>
<dbReference type="Pfam" id="PF12796">
    <property type="entry name" value="Ank_2"/>
    <property type="match status" value="2"/>
</dbReference>
<dbReference type="InterPro" id="IPR036770">
    <property type="entry name" value="Ankyrin_rpt-contain_sf"/>
</dbReference>
<feature type="compositionally biased region" description="Basic residues" evidence="4">
    <location>
        <begin position="1180"/>
        <end position="1189"/>
    </location>
</feature>
<dbReference type="PROSITE" id="PS50088">
    <property type="entry name" value="ANK_REPEAT"/>
    <property type="match status" value="6"/>
</dbReference>
<feature type="region of interest" description="Disordered" evidence="4">
    <location>
        <begin position="1128"/>
        <end position="1189"/>
    </location>
</feature>
<dbReference type="PROSITE" id="PS50297">
    <property type="entry name" value="ANK_REP_REGION"/>
    <property type="match status" value="3"/>
</dbReference>
<feature type="compositionally biased region" description="Basic and acidic residues" evidence="4">
    <location>
        <begin position="1153"/>
        <end position="1179"/>
    </location>
</feature>
<feature type="repeat" description="ANK" evidence="3">
    <location>
        <begin position="521"/>
        <end position="553"/>
    </location>
</feature>
<gene>
    <name evidence="5" type="ORF">KUTeg_016796</name>
</gene>
<feature type="repeat" description="ANK" evidence="3">
    <location>
        <begin position="219"/>
        <end position="240"/>
    </location>
</feature>